<dbReference type="Pfam" id="PF24722">
    <property type="entry name" value="DUF7674"/>
    <property type="match status" value="1"/>
</dbReference>
<evidence type="ECO:0000313" key="2">
    <source>
        <dbReference type="EMBL" id="GAA1809892.1"/>
    </source>
</evidence>
<evidence type="ECO:0000313" key="3">
    <source>
        <dbReference type="Proteomes" id="UP001499938"/>
    </source>
</evidence>
<dbReference type="Proteomes" id="UP001499938">
    <property type="component" value="Unassembled WGS sequence"/>
</dbReference>
<evidence type="ECO:0000259" key="1">
    <source>
        <dbReference type="Pfam" id="PF24722"/>
    </source>
</evidence>
<reference evidence="2 3" key="1">
    <citation type="journal article" date="2019" name="Int. J. Syst. Evol. Microbiol.">
        <title>The Global Catalogue of Microorganisms (GCM) 10K type strain sequencing project: providing services to taxonomists for standard genome sequencing and annotation.</title>
        <authorList>
            <consortium name="The Broad Institute Genomics Platform"/>
            <consortium name="The Broad Institute Genome Sequencing Center for Infectious Disease"/>
            <person name="Wu L."/>
            <person name="Ma J."/>
        </authorList>
    </citation>
    <scope>NUCLEOTIDE SEQUENCE [LARGE SCALE GENOMIC DNA]</scope>
    <source>
        <strain evidence="2 3">JCM 15592</strain>
    </source>
</reference>
<dbReference type="InterPro" id="IPR056091">
    <property type="entry name" value="DUF7674"/>
</dbReference>
<organism evidence="2 3">
    <name type="scientific">Nostocoides veronense</name>
    <dbReference type="NCBI Taxonomy" id="330836"/>
    <lineage>
        <taxon>Bacteria</taxon>
        <taxon>Bacillati</taxon>
        <taxon>Actinomycetota</taxon>
        <taxon>Actinomycetes</taxon>
        <taxon>Micrococcales</taxon>
        <taxon>Intrasporangiaceae</taxon>
        <taxon>Nostocoides</taxon>
    </lineage>
</organism>
<dbReference type="RefSeq" id="WP_344089013.1">
    <property type="nucleotide sequence ID" value="NZ_BAAAPO010000064.1"/>
</dbReference>
<gene>
    <name evidence="2" type="ORF">GCM10009811_36220</name>
</gene>
<feature type="domain" description="DUF7674" evidence="1">
    <location>
        <begin position="9"/>
        <end position="107"/>
    </location>
</feature>
<sequence length="114" mass="12636">MSATTERAINRLVAEFNELTPILEESLEDNEGELLPHLVLADVIRWLAEHIESEGNTCRSILEWLEREYEQGSEDVQGLITVSGVEMIPDPGQPGSSLRGWLGPALQGVDPWLA</sequence>
<name>A0ABN2M5B5_9MICO</name>
<dbReference type="EMBL" id="BAAAPO010000064">
    <property type="protein sequence ID" value="GAA1809892.1"/>
    <property type="molecule type" value="Genomic_DNA"/>
</dbReference>
<keyword evidence="3" id="KW-1185">Reference proteome</keyword>
<proteinExistence type="predicted"/>
<comment type="caution">
    <text evidence="2">The sequence shown here is derived from an EMBL/GenBank/DDBJ whole genome shotgun (WGS) entry which is preliminary data.</text>
</comment>
<accession>A0ABN2M5B5</accession>
<protein>
    <recommendedName>
        <fullName evidence="1">DUF7674 domain-containing protein</fullName>
    </recommendedName>
</protein>